<evidence type="ECO:0000313" key="1">
    <source>
        <dbReference type="EMBL" id="MPN12788.1"/>
    </source>
</evidence>
<name>A0A645FEG5_9ZZZZ</name>
<organism evidence="1">
    <name type="scientific">bioreactor metagenome</name>
    <dbReference type="NCBI Taxonomy" id="1076179"/>
    <lineage>
        <taxon>unclassified sequences</taxon>
        <taxon>metagenomes</taxon>
        <taxon>ecological metagenomes</taxon>
    </lineage>
</organism>
<dbReference type="EMBL" id="VSSQ01059201">
    <property type="protein sequence ID" value="MPN12788.1"/>
    <property type="molecule type" value="Genomic_DNA"/>
</dbReference>
<reference evidence="1" key="1">
    <citation type="submission" date="2019-08" db="EMBL/GenBank/DDBJ databases">
        <authorList>
            <person name="Kucharzyk K."/>
            <person name="Murdoch R.W."/>
            <person name="Higgins S."/>
            <person name="Loffler F."/>
        </authorList>
    </citation>
    <scope>NUCLEOTIDE SEQUENCE</scope>
</reference>
<protein>
    <submittedName>
        <fullName evidence="1">Uncharacterized protein</fullName>
    </submittedName>
</protein>
<accession>A0A645FEG5</accession>
<comment type="caution">
    <text evidence="1">The sequence shown here is derived from an EMBL/GenBank/DDBJ whole genome shotgun (WGS) entry which is preliminary data.</text>
</comment>
<dbReference type="AlphaFoldDB" id="A0A645FEG5"/>
<proteinExistence type="predicted"/>
<sequence length="58" mass="6231">MHAPVGSTFLSLLETATFALSPGSRAIERISTVPSYISEISFSNNLFKKLGSVLETIT</sequence>
<gene>
    <name evidence="1" type="ORF">SDC9_160108</name>
</gene>